<dbReference type="PROSITE" id="PS00478">
    <property type="entry name" value="LIM_DOMAIN_1"/>
    <property type="match status" value="1"/>
</dbReference>
<feature type="compositionally biased region" description="Basic and acidic residues" evidence="6">
    <location>
        <begin position="300"/>
        <end position="309"/>
    </location>
</feature>
<dbReference type="VEuPathDB" id="FungiDB:A1Q1_08239"/>
<evidence type="ECO:0000256" key="2">
    <source>
        <dbReference type="ARBA" id="ARBA00022737"/>
    </source>
</evidence>
<accession>J6F5W2</accession>
<sequence length="775" mass="84671">MSLLAARPPAPEERASVVLPTVKCSTCAVEIPLNYLGEHICGSAPAPRANNFGPSPFRHGGPNQGSRSHLNAQTGGTIKRPGAPTMLRPSGPSRFDDELVAPSRFGDYTADVPMSAVSANMKDGQWPSHEQKGMLPPRPLADDMPPPSPTLPDTRSGGNAGMAGVGRRAFAAAAWSVRAGVALAHGAGKDFAHDHGSGGMHDPSDASPNPSPMNERPPPNRMRDGRAETPRQMPVAMPMPRASPSQQSPVDYRPPVNRSASSTSSRSVREPVILPKVPLSGRAPSRNQSRNGDWRAPSRAGDHRGDEFLPARPQDIPNRSATSQSRYSPETERAHNNGPNSPFFDRYRQMVETQSDQTHDVSRSKYSPVEERSRRHHPRHSSYDAGSSIGGEESSLPWARSETEEERYDHRRYPTDGSIPSTSSSASGDHNRGGDSSSHEAEMVMTPSHSWEGLVERTANVAIHDDKLKANNSPYAFPGLNFGESIADSLHDIHDEDDGEHFVVGAPLPDRRANGHLRSSSQSTVKFDELRGAVQKKKTSPLPSPNLNRDLDPPRIPLQISNSAKRSPDLRSANVTPSPTSSRPRRQCANCGEAVGGSKRFVERDGIVLCEADWKKLYLPACRRCRQPIEKSAVSSSDGQLKGKWHRACFTCTRCDKPFTGNDFYVYDGRPWCQYHYAEEANTLCSAPECRQPIEGPCILAPAGANSKEQRYHPGHLKCKVCGDQNMFEYYEIPAEGGTTDKYCELHYKNLVSSGGAGGRGEKRRTRLVDLTSFK</sequence>
<evidence type="ECO:0000256" key="3">
    <source>
        <dbReference type="ARBA" id="ARBA00022833"/>
    </source>
</evidence>
<dbReference type="HOGENOM" id="CLU_388304_0_0_1"/>
<keyword evidence="2" id="KW-0677">Repeat</keyword>
<dbReference type="EMBL" id="ALBS01000096">
    <property type="protein sequence ID" value="EJT50687.1"/>
    <property type="molecule type" value="Genomic_DNA"/>
</dbReference>
<dbReference type="AlphaFoldDB" id="J6F5W2"/>
<dbReference type="CDD" id="cd08368">
    <property type="entry name" value="LIM"/>
    <property type="match status" value="1"/>
</dbReference>
<feature type="region of interest" description="Disordered" evidence="6">
    <location>
        <begin position="510"/>
        <end position="588"/>
    </location>
</feature>
<dbReference type="PANTHER" id="PTHR24205">
    <property type="entry name" value="FOUR AND A HALF LIM DOMAINS PROTEIN"/>
    <property type="match status" value="1"/>
</dbReference>
<feature type="compositionally biased region" description="Pro residues" evidence="6">
    <location>
        <begin position="209"/>
        <end position="220"/>
    </location>
</feature>
<evidence type="ECO:0000256" key="1">
    <source>
        <dbReference type="ARBA" id="ARBA00022723"/>
    </source>
</evidence>
<dbReference type="SMART" id="SM00132">
    <property type="entry name" value="LIM"/>
    <property type="match status" value="1"/>
</dbReference>
<feature type="region of interest" description="Disordered" evidence="6">
    <location>
        <begin position="120"/>
        <end position="162"/>
    </location>
</feature>
<evidence type="ECO:0000313" key="9">
    <source>
        <dbReference type="Proteomes" id="UP000002748"/>
    </source>
</evidence>
<gene>
    <name evidence="8" type="ORF">A1Q1_08239</name>
</gene>
<evidence type="ECO:0000256" key="6">
    <source>
        <dbReference type="SAM" id="MobiDB-lite"/>
    </source>
</evidence>
<feature type="compositionally biased region" description="Low complexity" evidence="6">
    <location>
        <begin position="254"/>
        <end position="272"/>
    </location>
</feature>
<dbReference type="Proteomes" id="UP000002748">
    <property type="component" value="Unassembled WGS sequence"/>
</dbReference>
<dbReference type="GO" id="GO:0030695">
    <property type="term" value="F:GTPase regulator activity"/>
    <property type="evidence" value="ECO:0007669"/>
    <property type="project" value="UniProtKB-ARBA"/>
</dbReference>
<feature type="compositionally biased region" description="Pro residues" evidence="6">
    <location>
        <begin position="136"/>
        <end position="150"/>
    </location>
</feature>
<dbReference type="Pfam" id="PF00412">
    <property type="entry name" value="LIM"/>
    <property type="match status" value="1"/>
</dbReference>
<reference evidence="8 9" key="1">
    <citation type="journal article" date="2012" name="Eukaryot. Cell">
        <title>Draft genome sequence of CBS 2479, the standard type strain of Trichosporon asahii.</title>
        <authorList>
            <person name="Yang R.Y."/>
            <person name="Li H.T."/>
            <person name="Zhu H."/>
            <person name="Zhou G.P."/>
            <person name="Wang M."/>
            <person name="Wang L."/>
        </authorList>
    </citation>
    <scope>NUCLEOTIDE SEQUENCE [LARGE SCALE GENOMIC DNA]</scope>
    <source>
        <strain evidence="9">ATCC 90039 / CBS 2479 / JCM 2466 / KCTC 7840 / NCYC 2677 / UAMH 7654</strain>
    </source>
</reference>
<evidence type="ECO:0000256" key="5">
    <source>
        <dbReference type="PROSITE-ProRule" id="PRU00125"/>
    </source>
</evidence>
<dbReference type="GO" id="GO:0046872">
    <property type="term" value="F:metal ion binding"/>
    <property type="evidence" value="ECO:0007669"/>
    <property type="project" value="UniProtKB-KW"/>
</dbReference>
<feature type="domain" description="LIM zinc-binding" evidence="7">
    <location>
        <begin position="620"/>
        <end position="683"/>
    </location>
</feature>
<keyword evidence="1 5" id="KW-0479">Metal-binding</keyword>
<evidence type="ECO:0000256" key="4">
    <source>
        <dbReference type="ARBA" id="ARBA00023038"/>
    </source>
</evidence>
<name>J6F5W2_TRIAS</name>
<dbReference type="GeneID" id="25991751"/>
<dbReference type="GO" id="GO:0003712">
    <property type="term" value="F:transcription coregulator activity"/>
    <property type="evidence" value="ECO:0007669"/>
    <property type="project" value="TreeGrafter"/>
</dbReference>
<dbReference type="SUPFAM" id="SSF57716">
    <property type="entry name" value="Glucocorticoid receptor-like (DNA-binding domain)"/>
    <property type="match status" value="2"/>
</dbReference>
<feature type="compositionally biased region" description="Basic and acidic residues" evidence="6">
    <location>
        <begin position="429"/>
        <end position="442"/>
    </location>
</feature>
<protein>
    <recommendedName>
        <fullName evidence="7">LIM zinc-binding domain-containing protein</fullName>
    </recommendedName>
</protein>
<dbReference type="PANTHER" id="PTHR24205:SF16">
    <property type="entry name" value="GH01042P-RELATED"/>
    <property type="match status" value="1"/>
</dbReference>
<dbReference type="RefSeq" id="XP_014181861.1">
    <property type="nucleotide sequence ID" value="XM_014326386.1"/>
</dbReference>
<dbReference type="InterPro" id="IPR001781">
    <property type="entry name" value="Znf_LIM"/>
</dbReference>
<dbReference type="PROSITE" id="PS50023">
    <property type="entry name" value="LIM_DOMAIN_2"/>
    <property type="match status" value="1"/>
</dbReference>
<feature type="compositionally biased region" description="Polar residues" evidence="6">
    <location>
        <begin position="573"/>
        <end position="582"/>
    </location>
</feature>
<feature type="compositionally biased region" description="Low complexity" evidence="6">
    <location>
        <begin position="415"/>
        <end position="428"/>
    </location>
</feature>
<dbReference type="CDD" id="cd09397">
    <property type="entry name" value="LIM1_UF1"/>
    <property type="match status" value="1"/>
</dbReference>
<proteinExistence type="predicted"/>
<feature type="compositionally biased region" description="Basic and acidic residues" evidence="6">
    <location>
        <begin position="357"/>
        <end position="373"/>
    </location>
</feature>
<dbReference type="KEGG" id="tasa:A1Q1_08239"/>
<dbReference type="OrthoDB" id="1112565at2759"/>
<organism evidence="8 9">
    <name type="scientific">Trichosporon asahii var. asahii (strain ATCC 90039 / CBS 2479 / JCM 2466 / KCTC 7840 / NBRC 103889/ NCYC 2677 / UAMH 7654)</name>
    <name type="common">Yeast</name>
    <dbReference type="NCBI Taxonomy" id="1186058"/>
    <lineage>
        <taxon>Eukaryota</taxon>
        <taxon>Fungi</taxon>
        <taxon>Dikarya</taxon>
        <taxon>Basidiomycota</taxon>
        <taxon>Agaricomycotina</taxon>
        <taxon>Tremellomycetes</taxon>
        <taxon>Trichosporonales</taxon>
        <taxon>Trichosporonaceae</taxon>
        <taxon>Trichosporon</taxon>
    </lineage>
</organism>
<keyword evidence="4 5" id="KW-0440">LIM domain</keyword>
<dbReference type="GO" id="GO:0005634">
    <property type="term" value="C:nucleus"/>
    <property type="evidence" value="ECO:0007669"/>
    <property type="project" value="TreeGrafter"/>
</dbReference>
<keyword evidence="3 5" id="KW-0862">Zinc</keyword>
<dbReference type="Gene3D" id="2.10.110.10">
    <property type="entry name" value="Cysteine Rich Protein"/>
    <property type="match status" value="2"/>
</dbReference>
<feature type="region of interest" description="Disordered" evidence="6">
    <location>
        <begin position="52"/>
        <end position="99"/>
    </location>
</feature>
<feature type="compositionally biased region" description="Polar residues" evidence="6">
    <location>
        <begin position="317"/>
        <end position="328"/>
    </location>
</feature>
<comment type="caution">
    <text evidence="8">The sequence shown here is derived from an EMBL/GenBank/DDBJ whole genome shotgun (WGS) entry which is preliminary data.</text>
</comment>
<evidence type="ECO:0000313" key="8">
    <source>
        <dbReference type="EMBL" id="EJT50687.1"/>
    </source>
</evidence>
<feature type="compositionally biased region" description="Polar residues" evidence="6">
    <location>
        <begin position="64"/>
        <end position="76"/>
    </location>
</feature>
<feature type="region of interest" description="Disordered" evidence="6">
    <location>
        <begin position="192"/>
        <end position="443"/>
    </location>
</feature>
<evidence type="ECO:0000259" key="7">
    <source>
        <dbReference type="PROSITE" id="PS50023"/>
    </source>
</evidence>